<reference evidence="14" key="1">
    <citation type="journal article" date="2021" name="PeerJ">
        <title>Extensive microbial diversity within the chicken gut microbiome revealed by metagenomics and culture.</title>
        <authorList>
            <person name="Gilroy R."/>
            <person name="Ravi A."/>
            <person name="Getino M."/>
            <person name="Pursley I."/>
            <person name="Horton D.L."/>
            <person name="Alikhan N.F."/>
            <person name="Baker D."/>
            <person name="Gharbi K."/>
            <person name="Hall N."/>
            <person name="Watson M."/>
            <person name="Adriaenssens E.M."/>
            <person name="Foster-Nyarko E."/>
            <person name="Jarju S."/>
            <person name="Secka A."/>
            <person name="Antonio M."/>
            <person name="Oren A."/>
            <person name="Chaudhuri R.R."/>
            <person name="La Ragione R."/>
            <person name="Hildebrand F."/>
            <person name="Pallen M.J."/>
        </authorList>
    </citation>
    <scope>NUCLEOTIDE SEQUENCE</scope>
    <source>
        <strain evidence="14">ChiSxjej1B13-11762</strain>
    </source>
</reference>
<evidence type="ECO:0000259" key="12">
    <source>
        <dbReference type="PROSITE" id="PS50110"/>
    </source>
</evidence>
<name>A0A9D1R9U6_9FIRM</name>
<comment type="caution">
    <text evidence="14">The sequence shown here is derived from an EMBL/GenBank/DDBJ whole genome shotgun (WGS) entry which is preliminary data.</text>
</comment>
<dbReference type="Proteomes" id="UP000824263">
    <property type="component" value="Unassembled WGS sequence"/>
</dbReference>
<protein>
    <recommendedName>
        <fullName evidence="2">Stage 0 sporulation protein A homolog</fullName>
    </recommendedName>
</protein>
<dbReference type="SUPFAM" id="SSF52172">
    <property type="entry name" value="CheY-like"/>
    <property type="match status" value="1"/>
</dbReference>
<feature type="domain" description="OmpR/PhoB-type" evidence="13">
    <location>
        <begin position="132"/>
        <end position="233"/>
    </location>
</feature>
<dbReference type="InterPro" id="IPR001867">
    <property type="entry name" value="OmpR/PhoB-type_DNA-bd"/>
</dbReference>
<evidence type="ECO:0000256" key="9">
    <source>
        <dbReference type="ARBA" id="ARBA00024867"/>
    </source>
</evidence>
<accession>A0A9D1R9U6</accession>
<keyword evidence="5" id="KW-0902">Two-component regulatory system</keyword>
<dbReference type="PANTHER" id="PTHR48111:SF50">
    <property type="entry name" value="KDP OPERON TRANSCRIPTIONAL REGULATORY PROTEIN KDPE"/>
    <property type="match status" value="1"/>
</dbReference>
<feature type="DNA-binding region" description="OmpR/PhoB-type" evidence="11">
    <location>
        <begin position="132"/>
        <end position="233"/>
    </location>
</feature>
<keyword evidence="8" id="KW-0804">Transcription</keyword>
<dbReference type="Gene3D" id="1.10.10.10">
    <property type="entry name" value="Winged helix-like DNA-binding domain superfamily/Winged helix DNA-binding domain"/>
    <property type="match status" value="1"/>
</dbReference>
<evidence type="ECO:0000256" key="5">
    <source>
        <dbReference type="ARBA" id="ARBA00023012"/>
    </source>
</evidence>
<dbReference type="GO" id="GO:0005829">
    <property type="term" value="C:cytosol"/>
    <property type="evidence" value="ECO:0007669"/>
    <property type="project" value="TreeGrafter"/>
</dbReference>
<dbReference type="Pfam" id="PF00072">
    <property type="entry name" value="Response_reg"/>
    <property type="match status" value="1"/>
</dbReference>
<evidence type="ECO:0000259" key="13">
    <source>
        <dbReference type="PROSITE" id="PS51755"/>
    </source>
</evidence>
<dbReference type="SMART" id="SM00862">
    <property type="entry name" value="Trans_reg_C"/>
    <property type="match status" value="1"/>
</dbReference>
<evidence type="ECO:0000256" key="11">
    <source>
        <dbReference type="PROSITE-ProRule" id="PRU01091"/>
    </source>
</evidence>
<dbReference type="GO" id="GO:0000987">
    <property type="term" value="F:cis-regulatory region sequence-specific DNA binding"/>
    <property type="evidence" value="ECO:0007669"/>
    <property type="project" value="UniProtKB-ARBA"/>
</dbReference>
<evidence type="ECO:0000256" key="10">
    <source>
        <dbReference type="PROSITE-ProRule" id="PRU00169"/>
    </source>
</evidence>
<reference evidence="14" key="2">
    <citation type="submission" date="2021-04" db="EMBL/GenBank/DDBJ databases">
        <authorList>
            <person name="Gilroy R."/>
        </authorList>
    </citation>
    <scope>NUCLEOTIDE SEQUENCE</scope>
    <source>
        <strain evidence="14">ChiSxjej1B13-11762</strain>
    </source>
</reference>
<comment type="function">
    <text evidence="9">May play the central regulatory role in sporulation. It may be an element of the effector pathway responsible for the activation of sporulation genes in response to nutritional stress. Spo0A may act in concert with spo0H (a sigma factor) to control the expression of some genes that are critical to the sporulation process.</text>
</comment>
<dbReference type="PANTHER" id="PTHR48111">
    <property type="entry name" value="REGULATOR OF RPOS"/>
    <property type="match status" value="1"/>
</dbReference>
<dbReference type="PROSITE" id="PS51755">
    <property type="entry name" value="OMPR_PHOB"/>
    <property type="match status" value="1"/>
</dbReference>
<dbReference type="FunFam" id="3.40.50.2300:FF:000021">
    <property type="entry name" value="Two-component system response regulator KdpE"/>
    <property type="match status" value="1"/>
</dbReference>
<dbReference type="AlphaFoldDB" id="A0A9D1R9U6"/>
<dbReference type="Gene3D" id="3.40.50.2300">
    <property type="match status" value="1"/>
</dbReference>
<dbReference type="InterPro" id="IPR039420">
    <property type="entry name" value="WalR-like"/>
</dbReference>
<evidence type="ECO:0000313" key="14">
    <source>
        <dbReference type="EMBL" id="HIW83657.1"/>
    </source>
</evidence>
<evidence type="ECO:0000256" key="6">
    <source>
        <dbReference type="ARBA" id="ARBA00023015"/>
    </source>
</evidence>
<dbReference type="Pfam" id="PF00486">
    <property type="entry name" value="Trans_reg_C"/>
    <property type="match status" value="1"/>
</dbReference>
<keyword evidence="6" id="KW-0805">Transcription regulation</keyword>
<evidence type="ECO:0000256" key="2">
    <source>
        <dbReference type="ARBA" id="ARBA00018672"/>
    </source>
</evidence>
<dbReference type="GO" id="GO:0042802">
    <property type="term" value="F:identical protein binding"/>
    <property type="evidence" value="ECO:0007669"/>
    <property type="project" value="UniProtKB-ARBA"/>
</dbReference>
<keyword evidence="7 11" id="KW-0238">DNA-binding</keyword>
<dbReference type="EMBL" id="DXGF01000092">
    <property type="protein sequence ID" value="HIW83657.1"/>
    <property type="molecule type" value="Genomic_DNA"/>
</dbReference>
<dbReference type="GO" id="GO:0032993">
    <property type="term" value="C:protein-DNA complex"/>
    <property type="evidence" value="ECO:0007669"/>
    <property type="project" value="TreeGrafter"/>
</dbReference>
<dbReference type="GO" id="GO:0000156">
    <property type="term" value="F:phosphorelay response regulator activity"/>
    <property type="evidence" value="ECO:0007669"/>
    <property type="project" value="TreeGrafter"/>
</dbReference>
<feature type="domain" description="Response regulatory" evidence="12">
    <location>
        <begin position="6"/>
        <end position="119"/>
    </location>
</feature>
<dbReference type="PROSITE" id="PS50110">
    <property type="entry name" value="RESPONSE_REGULATORY"/>
    <property type="match status" value="1"/>
</dbReference>
<sequence>MEIRDRVLIVEDDKNIRSFLQTVLEANHYEVLLAQNGLSAYSLITSQCPDIVILDLGLPDMDGIKILENVREWSQMPIIVVSARTLEKDKVTALDKGADDYITKPFGTSELLARVRTAIRHARGSGGGQNGGQSLSFLSGRLVIDHDKHRVFVDGQDAGLTQNEFKLVSLLGKYAGKVLTYDYMMKEIWGPNMKNDNRILRVNMANIRRKIEKNPAQPEFIFTEIGVGYRFVEADMQAKEKK</sequence>
<dbReference type="InterPro" id="IPR001789">
    <property type="entry name" value="Sig_transdc_resp-reg_receiver"/>
</dbReference>
<evidence type="ECO:0000256" key="7">
    <source>
        <dbReference type="ARBA" id="ARBA00023125"/>
    </source>
</evidence>
<keyword evidence="3" id="KW-0963">Cytoplasm</keyword>
<feature type="modified residue" description="4-aspartylphosphate" evidence="10">
    <location>
        <position position="55"/>
    </location>
</feature>
<dbReference type="InterPro" id="IPR011006">
    <property type="entry name" value="CheY-like_superfamily"/>
</dbReference>
<dbReference type="InterPro" id="IPR036388">
    <property type="entry name" value="WH-like_DNA-bd_sf"/>
</dbReference>
<dbReference type="CDD" id="cd17620">
    <property type="entry name" value="REC_OmpR_KdpE-like"/>
    <property type="match status" value="1"/>
</dbReference>
<proteinExistence type="predicted"/>
<dbReference type="CDD" id="cd00383">
    <property type="entry name" value="trans_reg_C"/>
    <property type="match status" value="1"/>
</dbReference>
<evidence type="ECO:0000256" key="8">
    <source>
        <dbReference type="ARBA" id="ARBA00023163"/>
    </source>
</evidence>
<evidence type="ECO:0000256" key="4">
    <source>
        <dbReference type="ARBA" id="ARBA00022553"/>
    </source>
</evidence>
<dbReference type="Gene3D" id="6.10.250.690">
    <property type="match status" value="1"/>
</dbReference>
<comment type="subcellular location">
    <subcellularLocation>
        <location evidence="1">Cytoplasm</location>
    </subcellularLocation>
</comment>
<keyword evidence="4 10" id="KW-0597">Phosphoprotein</keyword>
<evidence type="ECO:0000256" key="3">
    <source>
        <dbReference type="ARBA" id="ARBA00022490"/>
    </source>
</evidence>
<evidence type="ECO:0000313" key="15">
    <source>
        <dbReference type="Proteomes" id="UP000824263"/>
    </source>
</evidence>
<evidence type="ECO:0000256" key="1">
    <source>
        <dbReference type="ARBA" id="ARBA00004496"/>
    </source>
</evidence>
<organism evidence="14 15">
    <name type="scientific">Candidatus Dorea gallistercoris</name>
    <dbReference type="NCBI Taxonomy" id="2838542"/>
    <lineage>
        <taxon>Bacteria</taxon>
        <taxon>Bacillati</taxon>
        <taxon>Bacillota</taxon>
        <taxon>Clostridia</taxon>
        <taxon>Lachnospirales</taxon>
        <taxon>Lachnospiraceae</taxon>
        <taxon>Dorea</taxon>
    </lineage>
</organism>
<dbReference type="GO" id="GO:0045893">
    <property type="term" value="P:positive regulation of DNA-templated transcription"/>
    <property type="evidence" value="ECO:0007669"/>
    <property type="project" value="UniProtKB-ARBA"/>
</dbReference>
<dbReference type="SMART" id="SM00448">
    <property type="entry name" value="REC"/>
    <property type="match status" value="1"/>
</dbReference>
<gene>
    <name evidence="14" type="ORF">H9873_04970</name>
</gene>